<organism evidence="1 2">
    <name type="scientific">Thamnidium elegans</name>
    <dbReference type="NCBI Taxonomy" id="101142"/>
    <lineage>
        <taxon>Eukaryota</taxon>
        <taxon>Fungi</taxon>
        <taxon>Fungi incertae sedis</taxon>
        <taxon>Mucoromycota</taxon>
        <taxon>Mucoromycotina</taxon>
        <taxon>Mucoromycetes</taxon>
        <taxon>Mucorales</taxon>
        <taxon>Mucorineae</taxon>
        <taxon>Mucoraceae</taxon>
        <taxon>Thamnidium</taxon>
    </lineage>
</organism>
<comment type="caution">
    <text evidence="1">The sequence shown here is derived from an EMBL/GenBank/DDBJ whole genome shotgun (WGS) entry which is preliminary data.</text>
</comment>
<accession>A0A8H7SL45</accession>
<dbReference type="EMBL" id="JAEPRE010000202">
    <property type="protein sequence ID" value="KAG2230445.1"/>
    <property type="molecule type" value="Genomic_DNA"/>
</dbReference>
<dbReference type="AlphaFoldDB" id="A0A8H7SL45"/>
<evidence type="ECO:0000313" key="1">
    <source>
        <dbReference type="EMBL" id="KAG2230445.1"/>
    </source>
</evidence>
<name>A0A8H7SL45_9FUNG</name>
<keyword evidence="2" id="KW-1185">Reference proteome</keyword>
<dbReference type="Proteomes" id="UP000613177">
    <property type="component" value="Unassembled WGS sequence"/>
</dbReference>
<sequence>MVVGNVFDEYAYKMFWRRHYVLLRKLKELWIKIPSTSERQYFIQNSSKWEKTKYLALEISTFVTDIVEISGIVEKIQRTSIMDMMDQGVERLRKQLNKNSCDFLGLRFDALGLHDFQRRCYCKVLRKALVMVTDVYRFFRKKNASCECMSN</sequence>
<evidence type="ECO:0000313" key="2">
    <source>
        <dbReference type="Proteomes" id="UP000613177"/>
    </source>
</evidence>
<protein>
    <submittedName>
        <fullName evidence="1">Uncharacterized protein</fullName>
    </submittedName>
</protein>
<reference evidence="1" key="1">
    <citation type="submission" date="2021-01" db="EMBL/GenBank/DDBJ databases">
        <title>Metabolic potential, ecology and presence of endohyphal bacteria is reflected in genomic diversity of Mucoromycotina.</title>
        <authorList>
            <person name="Muszewska A."/>
            <person name="Okrasinska A."/>
            <person name="Steczkiewicz K."/>
            <person name="Drgas O."/>
            <person name="Orlowska M."/>
            <person name="Perlinska-Lenart U."/>
            <person name="Aleksandrzak-Piekarczyk T."/>
            <person name="Szatraj K."/>
            <person name="Zielenkiewicz U."/>
            <person name="Pilsyk S."/>
            <person name="Malc E."/>
            <person name="Mieczkowski P."/>
            <person name="Kruszewska J.S."/>
            <person name="Biernat P."/>
            <person name="Pawlowska J."/>
        </authorList>
    </citation>
    <scope>NUCLEOTIDE SEQUENCE</scope>
    <source>
        <strain evidence="1">WA0000018081</strain>
    </source>
</reference>
<gene>
    <name evidence="1" type="ORF">INT48_009191</name>
</gene>
<proteinExistence type="predicted"/>